<dbReference type="PANTHER" id="PTHR13191:SF0">
    <property type="entry name" value="RIBOSOMAL RNA-PROCESSING PROTEIN 7 HOMOLOG A-RELATED"/>
    <property type="match status" value="1"/>
</dbReference>
<protein>
    <submittedName>
        <fullName evidence="5">Ribosomal RNA-processing protein 7 homolog B</fullName>
    </submittedName>
</protein>
<dbReference type="Proteomes" id="UP000694843">
    <property type="component" value="Unplaced"/>
</dbReference>
<dbReference type="GO" id="GO:0000028">
    <property type="term" value="P:ribosomal small subunit assembly"/>
    <property type="evidence" value="ECO:0007669"/>
    <property type="project" value="TreeGrafter"/>
</dbReference>
<proteinExistence type="inferred from homology"/>
<dbReference type="GO" id="GO:0032545">
    <property type="term" value="C:CURI complex"/>
    <property type="evidence" value="ECO:0007669"/>
    <property type="project" value="TreeGrafter"/>
</dbReference>
<keyword evidence="4" id="KW-1185">Reference proteome</keyword>
<dbReference type="Gene3D" id="6.10.250.1770">
    <property type="match status" value="1"/>
</dbReference>
<evidence type="ECO:0000313" key="5">
    <source>
        <dbReference type="RefSeq" id="XP_018015454.1"/>
    </source>
</evidence>
<dbReference type="AlphaFoldDB" id="A0A8B7NP20"/>
<evidence type="ECO:0000259" key="3">
    <source>
        <dbReference type="Pfam" id="PF12923"/>
    </source>
</evidence>
<evidence type="ECO:0000256" key="2">
    <source>
        <dbReference type="SAM" id="Coils"/>
    </source>
</evidence>
<name>A0A8B7NP20_HYAAZ</name>
<dbReference type="GO" id="GO:0034456">
    <property type="term" value="C:UTP-C complex"/>
    <property type="evidence" value="ECO:0007669"/>
    <property type="project" value="TreeGrafter"/>
</dbReference>
<evidence type="ECO:0000256" key="1">
    <source>
        <dbReference type="ARBA" id="ARBA00006110"/>
    </source>
</evidence>
<dbReference type="PANTHER" id="PTHR13191">
    <property type="entry name" value="RIBOSOMAL RNA PROCESSING PROTEIN 7-RELATED"/>
    <property type="match status" value="1"/>
</dbReference>
<feature type="coiled-coil region" evidence="2">
    <location>
        <begin position="88"/>
        <end position="115"/>
    </location>
</feature>
<dbReference type="OrthoDB" id="5390at2759"/>
<feature type="domain" description="Ribosomal RNA-processing protein 7 C-terminal" evidence="3">
    <location>
        <begin position="18"/>
        <end position="120"/>
    </location>
</feature>
<dbReference type="GeneID" id="108672323"/>
<reference evidence="5" key="1">
    <citation type="submission" date="2025-08" db="UniProtKB">
        <authorList>
            <consortium name="RefSeq"/>
        </authorList>
    </citation>
    <scope>IDENTIFICATION</scope>
    <source>
        <tissue evidence="5">Whole organism</tissue>
    </source>
</reference>
<dbReference type="Pfam" id="PF12923">
    <property type="entry name" value="RRP7"/>
    <property type="match status" value="1"/>
</dbReference>
<comment type="similarity">
    <text evidence="1">Belongs to the RRP7 family.</text>
</comment>
<accession>A0A8B7NP20</accession>
<gene>
    <name evidence="5" type="primary">LOC108672323</name>
</gene>
<evidence type="ECO:0000313" key="4">
    <source>
        <dbReference type="Proteomes" id="UP000694843"/>
    </source>
</evidence>
<dbReference type="InterPro" id="IPR024326">
    <property type="entry name" value="RRP7_C"/>
</dbReference>
<organism evidence="4 5">
    <name type="scientific">Hyalella azteca</name>
    <name type="common">Amphipod</name>
    <dbReference type="NCBI Taxonomy" id="294128"/>
    <lineage>
        <taxon>Eukaryota</taxon>
        <taxon>Metazoa</taxon>
        <taxon>Ecdysozoa</taxon>
        <taxon>Arthropoda</taxon>
        <taxon>Crustacea</taxon>
        <taxon>Multicrustacea</taxon>
        <taxon>Malacostraca</taxon>
        <taxon>Eumalacostraca</taxon>
        <taxon>Peracarida</taxon>
        <taxon>Amphipoda</taxon>
        <taxon>Senticaudata</taxon>
        <taxon>Talitrida</taxon>
        <taxon>Talitroidea</taxon>
        <taxon>Hyalellidae</taxon>
        <taxon>Hyalella</taxon>
    </lineage>
</organism>
<dbReference type="KEGG" id="hazt:108672323"/>
<sequence>MAEECKWRMDVVAAEEENNALMAELTEKYNLAQLQKEQQNEEDEGWTTVTKAFKKKIAPGAIQKKTTKRARAKQRKMELVNFYSFQHRDRKKQQWENLRRQYEQAKESFEKARQGRKFKPL</sequence>
<dbReference type="GO" id="GO:0006364">
    <property type="term" value="P:rRNA processing"/>
    <property type="evidence" value="ECO:0007669"/>
    <property type="project" value="TreeGrafter"/>
</dbReference>
<keyword evidence="2" id="KW-0175">Coiled coil</keyword>
<dbReference type="RefSeq" id="XP_018015454.1">
    <property type="nucleotide sequence ID" value="XM_018159965.2"/>
</dbReference>
<dbReference type="InterPro" id="IPR040446">
    <property type="entry name" value="RRP7"/>
</dbReference>